<keyword evidence="1" id="KW-1133">Transmembrane helix</keyword>
<evidence type="ECO:0000313" key="2">
    <source>
        <dbReference type="EMBL" id="ENZ19060.1"/>
    </source>
</evidence>
<name>A0A0E2HG11_9FIRM</name>
<dbReference type="Proteomes" id="UP000013085">
    <property type="component" value="Unassembled WGS sequence"/>
</dbReference>
<feature type="transmembrane region" description="Helical" evidence="1">
    <location>
        <begin position="12"/>
        <end position="31"/>
    </location>
</feature>
<organism evidence="2 3">
    <name type="scientific">[Clostridium] clostridioforme 90A8</name>
    <dbReference type="NCBI Taxonomy" id="999408"/>
    <lineage>
        <taxon>Bacteria</taxon>
        <taxon>Bacillati</taxon>
        <taxon>Bacillota</taxon>
        <taxon>Clostridia</taxon>
        <taxon>Lachnospirales</taxon>
        <taxon>Lachnospiraceae</taxon>
        <taxon>Enterocloster</taxon>
    </lineage>
</organism>
<dbReference type="GeneID" id="57964693"/>
<gene>
    <name evidence="2" type="ORF">HMPREF1090_00932</name>
</gene>
<evidence type="ECO:0000313" key="3">
    <source>
        <dbReference type="Proteomes" id="UP000013085"/>
    </source>
</evidence>
<evidence type="ECO:0000256" key="1">
    <source>
        <dbReference type="SAM" id="Phobius"/>
    </source>
</evidence>
<keyword evidence="2" id="KW-0131">Cell cycle</keyword>
<dbReference type="PATRIC" id="fig|999408.3.peg.993"/>
<dbReference type="RefSeq" id="WP_002583914.1">
    <property type="nucleotide sequence ID" value="NZ_KB850998.1"/>
</dbReference>
<reference evidence="2 3" key="1">
    <citation type="submission" date="2013-01" db="EMBL/GenBank/DDBJ databases">
        <title>The Genome Sequence of Clostridium clostridioforme 90A8.</title>
        <authorList>
            <consortium name="The Broad Institute Genome Sequencing Platform"/>
            <person name="Earl A."/>
            <person name="Ward D."/>
            <person name="Feldgarden M."/>
            <person name="Gevers D."/>
            <person name="Courvalin P."/>
            <person name="Lambert T."/>
            <person name="Walker B."/>
            <person name="Young S.K."/>
            <person name="Zeng Q."/>
            <person name="Gargeya S."/>
            <person name="Fitzgerald M."/>
            <person name="Haas B."/>
            <person name="Abouelleil A."/>
            <person name="Alvarado L."/>
            <person name="Arachchi H.M."/>
            <person name="Berlin A.M."/>
            <person name="Chapman S.B."/>
            <person name="Dewar J."/>
            <person name="Goldberg J."/>
            <person name="Griggs A."/>
            <person name="Gujja S."/>
            <person name="Hansen M."/>
            <person name="Howarth C."/>
            <person name="Imamovic A."/>
            <person name="Larimer J."/>
            <person name="McCowan C."/>
            <person name="Murphy C."/>
            <person name="Neiman D."/>
            <person name="Pearson M."/>
            <person name="Priest M."/>
            <person name="Roberts A."/>
            <person name="Saif S."/>
            <person name="Shea T."/>
            <person name="Sisk P."/>
            <person name="Sykes S."/>
            <person name="Wortman J."/>
            <person name="Nusbaum C."/>
            <person name="Birren B."/>
        </authorList>
    </citation>
    <scope>NUCLEOTIDE SEQUENCE [LARGE SCALE GENOMIC DNA]</scope>
    <source>
        <strain evidence="2 3">90A8</strain>
    </source>
</reference>
<sequence length="243" mass="27160">MRNYGSKHQIGAGIAAAVVLLLAILLLSVQIQNVTVTGSDRYSAKQVEELLFTGRWGKNSAHAYFSDKFRPHIQIPFVEDYKVVFHNPLDVEVIIYEKSIVGYVSYMSSFMYFDKDGIVVESSGSQLPGVPWITGMEFGRIVLHRPLPVDDKNIFEEILNLTQQLSVYDIAVDRIQYDSHGQATLFIGMMEVTMGDHTDIDGKISTLNDILKAQPQLTEISGTMKLDNYSESNSGAGITFKKK</sequence>
<keyword evidence="1" id="KW-0812">Transmembrane</keyword>
<accession>A0A0E2HG11</accession>
<keyword evidence="1" id="KW-0472">Membrane</keyword>
<dbReference type="GO" id="GO:0051301">
    <property type="term" value="P:cell division"/>
    <property type="evidence" value="ECO:0007669"/>
    <property type="project" value="UniProtKB-KW"/>
</dbReference>
<keyword evidence="2" id="KW-0132">Cell division</keyword>
<dbReference type="HOGENOM" id="CLU_063194_0_0_9"/>
<comment type="caution">
    <text evidence="2">The sequence shown here is derived from an EMBL/GenBank/DDBJ whole genome shotgun (WGS) entry which is preliminary data.</text>
</comment>
<dbReference type="AlphaFoldDB" id="A0A0E2HG11"/>
<dbReference type="EMBL" id="AGYR01000006">
    <property type="protein sequence ID" value="ENZ19060.1"/>
    <property type="molecule type" value="Genomic_DNA"/>
</dbReference>
<proteinExistence type="predicted"/>
<protein>
    <submittedName>
        <fullName evidence="2">Cell division protein FtsQ</fullName>
    </submittedName>
</protein>